<gene>
    <name evidence="2" type="ORF">DIZ80_14225</name>
</gene>
<comment type="caution">
    <text evidence="2">The sequence shown here is derived from an EMBL/GenBank/DDBJ whole genome shotgun (WGS) entry which is preliminary data.</text>
</comment>
<feature type="region of interest" description="Disordered" evidence="1">
    <location>
        <begin position="356"/>
        <end position="378"/>
    </location>
</feature>
<feature type="region of interest" description="Disordered" evidence="1">
    <location>
        <begin position="77"/>
        <end position="96"/>
    </location>
</feature>
<dbReference type="AlphaFoldDB" id="A0A370D8N8"/>
<dbReference type="Proteomes" id="UP000254266">
    <property type="component" value="Unassembled WGS sequence"/>
</dbReference>
<protein>
    <submittedName>
        <fullName evidence="2">Uncharacterized protein</fullName>
    </submittedName>
</protein>
<evidence type="ECO:0000313" key="2">
    <source>
        <dbReference type="EMBL" id="RDH81258.1"/>
    </source>
</evidence>
<proteinExistence type="predicted"/>
<sequence length="378" mass="42553">MFLEISAKLLIVIEIWPEMLEEKEQLDDLQFADEEKLRHEITYLSDRLKNLEVFKKMFFTLQEDLVEERRKFSELESQLNSSSDVESPAAQLDDTGDTQTVENIDSLKEELQSANNMAMLSMTTAGEYSAIIDFFRDSGSASDYESMVKMLFAAGSSYGCGISVEIRCNNDELVFSYDENVKDEQAAIITRLKLQGRLIEENGLICINYKKISLLISNLPQDDIEKYGRIKDNLVVLASGANSIVDSIDSKIKLTNERKNLYKIVKGTHHAMENISKGIGDQIRKTNAVQNAFIKGLVEAIAHSKLDEVEKKKLNSMLASGKKSLSKVLMESFVLDENFVEVISKLEKTYSVVDSTDNKTQTQSAKQPAVQVEDLPDI</sequence>
<organism evidence="2 3">
    <name type="scientific">endosymbiont of Galathealinum brachiosum</name>
    <dbReference type="NCBI Taxonomy" id="2200906"/>
    <lineage>
        <taxon>Bacteria</taxon>
        <taxon>Pseudomonadati</taxon>
        <taxon>Pseudomonadota</taxon>
        <taxon>Gammaproteobacteria</taxon>
        <taxon>sulfur-oxidizing symbionts</taxon>
    </lineage>
</organism>
<feature type="compositionally biased region" description="Polar residues" evidence="1">
    <location>
        <begin position="356"/>
        <end position="366"/>
    </location>
</feature>
<evidence type="ECO:0000313" key="3">
    <source>
        <dbReference type="Proteomes" id="UP000254266"/>
    </source>
</evidence>
<name>A0A370D8N8_9GAMM</name>
<evidence type="ECO:0000256" key="1">
    <source>
        <dbReference type="SAM" id="MobiDB-lite"/>
    </source>
</evidence>
<dbReference type="EMBL" id="QFXC01000013">
    <property type="protein sequence ID" value="RDH81258.1"/>
    <property type="molecule type" value="Genomic_DNA"/>
</dbReference>
<keyword evidence="3" id="KW-1185">Reference proteome</keyword>
<accession>A0A370D8N8</accession>
<reference evidence="2 3" key="1">
    <citation type="journal article" date="2018" name="ISME J.">
        <title>Endosymbiont genomes yield clues of tubeworm success.</title>
        <authorList>
            <person name="Li Y."/>
            <person name="Liles M.R."/>
            <person name="Halanych K.M."/>
        </authorList>
    </citation>
    <scope>NUCLEOTIDE SEQUENCE [LARGE SCALE GENOMIC DNA]</scope>
    <source>
        <strain evidence="2">A1464</strain>
    </source>
</reference>